<dbReference type="GO" id="GO:0015252">
    <property type="term" value="F:proton channel activity"/>
    <property type="evidence" value="ECO:0007669"/>
    <property type="project" value="InterPro"/>
</dbReference>
<evidence type="ECO:0000256" key="3">
    <source>
        <dbReference type="ARBA" id="ARBA00022448"/>
    </source>
</evidence>
<dbReference type="OrthoDB" id="7626281at2"/>
<feature type="transmembrane region" description="Helical" evidence="14">
    <location>
        <begin position="205"/>
        <end position="224"/>
    </location>
</feature>
<evidence type="ECO:0000313" key="15">
    <source>
        <dbReference type="EMBL" id="SHH96568.1"/>
    </source>
</evidence>
<evidence type="ECO:0000256" key="7">
    <source>
        <dbReference type="ARBA" id="ARBA00022958"/>
    </source>
</evidence>
<evidence type="ECO:0000256" key="13">
    <source>
        <dbReference type="SAM" id="MobiDB-lite"/>
    </source>
</evidence>
<comment type="catalytic activity">
    <reaction evidence="12">
        <text>K(+)(in) = K(+)(out)</text>
        <dbReference type="Rhea" id="RHEA:29463"/>
        <dbReference type="ChEBI" id="CHEBI:29103"/>
    </reaction>
</comment>
<evidence type="ECO:0000256" key="14">
    <source>
        <dbReference type="SAM" id="Phobius"/>
    </source>
</evidence>
<dbReference type="PANTHER" id="PTHR31462:SF5">
    <property type="entry name" value="ENDOSOMAL_LYSOSOMAL PROTON CHANNEL TMEM175"/>
    <property type="match status" value="1"/>
</dbReference>
<accession>A0A1M5XAJ5</accession>
<feature type="compositionally biased region" description="Basic and acidic residues" evidence="13">
    <location>
        <begin position="1"/>
        <end position="10"/>
    </location>
</feature>
<dbReference type="GO" id="GO:0016020">
    <property type="term" value="C:membrane"/>
    <property type="evidence" value="ECO:0007669"/>
    <property type="project" value="UniProtKB-SubCell"/>
</dbReference>
<keyword evidence="11" id="KW-0407">Ion channel</keyword>
<dbReference type="Pfam" id="PF06736">
    <property type="entry name" value="TMEM175"/>
    <property type="match status" value="1"/>
</dbReference>
<name>A0A1M5XAJ5_9BRAD</name>
<feature type="region of interest" description="Disordered" evidence="13">
    <location>
        <begin position="1"/>
        <end position="21"/>
    </location>
</feature>
<evidence type="ECO:0000256" key="10">
    <source>
        <dbReference type="ARBA" id="ARBA00023136"/>
    </source>
</evidence>
<keyword evidence="5 14" id="KW-0812">Transmembrane</keyword>
<comment type="similarity">
    <text evidence="2">Belongs to the TMEM175 family.</text>
</comment>
<organism evidence="15 16">
    <name type="scientific">Bradyrhizobium erythrophlei</name>
    <dbReference type="NCBI Taxonomy" id="1437360"/>
    <lineage>
        <taxon>Bacteria</taxon>
        <taxon>Pseudomonadati</taxon>
        <taxon>Pseudomonadota</taxon>
        <taxon>Alphaproteobacteria</taxon>
        <taxon>Hyphomicrobiales</taxon>
        <taxon>Nitrobacteraceae</taxon>
        <taxon>Bradyrhizobium</taxon>
    </lineage>
</organism>
<dbReference type="GO" id="GO:0005267">
    <property type="term" value="F:potassium channel activity"/>
    <property type="evidence" value="ECO:0007669"/>
    <property type="project" value="UniProtKB-KW"/>
</dbReference>
<keyword evidence="7" id="KW-0630">Potassium</keyword>
<evidence type="ECO:0000313" key="16">
    <source>
        <dbReference type="Proteomes" id="UP000189796"/>
    </source>
</evidence>
<dbReference type="Proteomes" id="UP000189796">
    <property type="component" value="Chromosome I"/>
</dbReference>
<gene>
    <name evidence="15" type="ORF">SAMN05443248_7160</name>
</gene>
<feature type="transmembrane region" description="Helical" evidence="14">
    <location>
        <begin position="181"/>
        <end position="199"/>
    </location>
</feature>
<keyword evidence="9" id="KW-0406">Ion transport</keyword>
<keyword evidence="8 14" id="KW-1133">Transmembrane helix</keyword>
<keyword evidence="4" id="KW-0633">Potassium transport</keyword>
<proteinExistence type="inferred from homology"/>
<evidence type="ECO:0000256" key="5">
    <source>
        <dbReference type="ARBA" id="ARBA00022692"/>
    </source>
</evidence>
<evidence type="ECO:0000256" key="4">
    <source>
        <dbReference type="ARBA" id="ARBA00022538"/>
    </source>
</evidence>
<dbReference type="InterPro" id="IPR010617">
    <property type="entry name" value="TMEM175-like"/>
</dbReference>
<comment type="subcellular location">
    <subcellularLocation>
        <location evidence="1">Membrane</location>
        <topology evidence="1">Multi-pass membrane protein</topology>
    </subcellularLocation>
</comment>
<feature type="transmembrane region" description="Helical" evidence="14">
    <location>
        <begin position="107"/>
        <end position="127"/>
    </location>
</feature>
<evidence type="ECO:0000256" key="1">
    <source>
        <dbReference type="ARBA" id="ARBA00004141"/>
    </source>
</evidence>
<evidence type="ECO:0000256" key="2">
    <source>
        <dbReference type="ARBA" id="ARBA00006920"/>
    </source>
</evidence>
<dbReference type="PANTHER" id="PTHR31462">
    <property type="entry name" value="ENDOSOMAL/LYSOSOMAL POTASSIUM CHANNEL TMEM175"/>
    <property type="match status" value="1"/>
</dbReference>
<evidence type="ECO:0000256" key="11">
    <source>
        <dbReference type="ARBA" id="ARBA00023303"/>
    </source>
</evidence>
<dbReference type="AlphaFoldDB" id="A0A1M5XAJ5"/>
<feature type="transmembrane region" description="Helical" evidence="14">
    <location>
        <begin position="68"/>
        <end position="86"/>
    </location>
</feature>
<keyword evidence="3" id="KW-0813">Transport</keyword>
<dbReference type="RefSeq" id="WP_079605424.1">
    <property type="nucleotide sequence ID" value="NZ_LT670817.1"/>
</dbReference>
<keyword evidence="10 14" id="KW-0472">Membrane</keyword>
<reference evidence="15 16" key="1">
    <citation type="submission" date="2016-11" db="EMBL/GenBank/DDBJ databases">
        <authorList>
            <person name="Jaros S."/>
            <person name="Januszkiewicz K."/>
            <person name="Wedrychowicz H."/>
        </authorList>
    </citation>
    <scope>NUCLEOTIDE SEQUENCE [LARGE SCALE GENOMIC DNA]</scope>
    <source>
        <strain evidence="15 16">GAS138</strain>
    </source>
</reference>
<keyword evidence="6" id="KW-0631">Potassium channel</keyword>
<evidence type="ECO:0000256" key="6">
    <source>
        <dbReference type="ARBA" id="ARBA00022826"/>
    </source>
</evidence>
<evidence type="ECO:0000256" key="8">
    <source>
        <dbReference type="ARBA" id="ARBA00022989"/>
    </source>
</evidence>
<dbReference type="EMBL" id="LT670817">
    <property type="protein sequence ID" value="SHH96568.1"/>
    <property type="molecule type" value="Genomic_DNA"/>
</dbReference>
<sequence length="251" mass="27838">MSTTKQETHRAAMPQQDSPWPHVRLSETDRLETFSDSVLSITITLLVAEIVRPEYASGQLLEKLTAQWASYIAFLASFCYAGVIWLNHRAVFARVRYCDRSLHLANLFLLLTSALIPFPTAILSAAIQSGNEFDAKVAVTLYAAIAGSMCLAWLVVFHVLSIHPYLVEDGVGPDFFPKERFRAWAGVILYAVAGLAGWLSTPKLAMLIFLALPVFYGITSEGLTETRLRLQFGRAHRRAFAKSGHEGVHAE</sequence>
<feature type="transmembrane region" description="Helical" evidence="14">
    <location>
        <begin position="139"/>
        <end position="160"/>
    </location>
</feature>
<evidence type="ECO:0000256" key="9">
    <source>
        <dbReference type="ARBA" id="ARBA00023065"/>
    </source>
</evidence>
<protein>
    <submittedName>
        <fullName evidence="15">Uncharacterized membrane protein</fullName>
    </submittedName>
</protein>
<evidence type="ECO:0000256" key="12">
    <source>
        <dbReference type="ARBA" id="ARBA00034430"/>
    </source>
</evidence>